<dbReference type="SFLD" id="SFLDS00029">
    <property type="entry name" value="Radical_SAM"/>
    <property type="match status" value="1"/>
</dbReference>
<evidence type="ECO:0000256" key="1">
    <source>
        <dbReference type="ARBA" id="ARBA00001966"/>
    </source>
</evidence>
<dbReference type="SUPFAM" id="SSF102114">
    <property type="entry name" value="Radical SAM enzymes"/>
    <property type="match status" value="1"/>
</dbReference>
<keyword evidence="9" id="KW-1185">Reference proteome</keyword>
<dbReference type="InterPro" id="IPR058240">
    <property type="entry name" value="rSAM_sf"/>
</dbReference>
<dbReference type="Pfam" id="PF04055">
    <property type="entry name" value="Radical_SAM"/>
    <property type="match status" value="1"/>
</dbReference>
<dbReference type="InterPro" id="IPR006638">
    <property type="entry name" value="Elp3/MiaA/NifB-like_rSAM"/>
</dbReference>
<dbReference type="CDD" id="cd01335">
    <property type="entry name" value="Radical_SAM"/>
    <property type="match status" value="1"/>
</dbReference>
<evidence type="ECO:0000256" key="6">
    <source>
        <dbReference type="ARBA" id="ARBA00023014"/>
    </source>
</evidence>
<evidence type="ECO:0000256" key="3">
    <source>
        <dbReference type="ARBA" id="ARBA00022691"/>
    </source>
</evidence>
<evidence type="ECO:0000259" key="7">
    <source>
        <dbReference type="PROSITE" id="PS51918"/>
    </source>
</evidence>
<dbReference type="Pfam" id="PF13186">
    <property type="entry name" value="SPASM"/>
    <property type="match status" value="1"/>
</dbReference>
<organism evidence="8 9">
    <name type="scientific">Desulfomonile tiedjei (strain ATCC 49306 / DSM 6799 / DCB-1)</name>
    <dbReference type="NCBI Taxonomy" id="706587"/>
    <lineage>
        <taxon>Bacteria</taxon>
        <taxon>Pseudomonadati</taxon>
        <taxon>Thermodesulfobacteriota</taxon>
        <taxon>Desulfomonilia</taxon>
        <taxon>Desulfomonilales</taxon>
        <taxon>Desulfomonilaceae</taxon>
        <taxon>Desulfomonile</taxon>
    </lineage>
</organism>
<dbReference type="EMBL" id="CP003360">
    <property type="protein sequence ID" value="AFM26886.1"/>
    <property type="molecule type" value="Genomic_DNA"/>
</dbReference>
<evidence type="ECO:0000313" key="9">
    <source>
        <dbReference type="Proteomes" id="UP000006055"/>
    </source>
</evidence>
<proteinExistence type="predicted"/>
<dbReference type="InterPro" id="IPR013785">
    <property type="entry name" value="Aldolase_TIM"/>
</dbReference>
<dbReference type="GO" id="GO:0046872">
    <property type="term" value="F:metal ion binding"/>
    <property type="evidence" value="ECO:0007669"/>
    <property type="project" value="UniProtKB-KW"/>
</dbReference>
<dbReference type="Proteomes" id="UP000006055">
    <property type="component" value="Chromosome"/>
</dbReference>
<keyword evidence="6" id="KW-0411">Iron-sulfur</keyword>
<dbReference type="HOGENOM" id="CLU_009273_4_1_7"/>
<dbReference type="OrthoDB" id="9782387at2"/>
<dbReference type="GO" id="GO:0051539">
    <property type="term" value="F:4 iron, 4 sulfur cluster binding"/>
    <property type="evidence" value="ECO:0007669"/>
    <property type="project" value="UniProtKB-KW"/>
</dbReference>
<dbReference type="PIRSF" id="PIRSF037420">
    <property type="entry name" value="PQQ_syn_pqqE"/>
    <property type="match status" value="1"/>
</dbReference>
<evidence type="ECO:0000313" key="8">
    <source>
        <dbReference type="EMBL" id="AFM26886.1"/>
    </source>
</evidence>
<dbReference type="PANTHER" id="PTHR11228:SF7">
    <property type="entry name" value="PQQA PEPTIDE CYCLASE"/>
    <property type="match status" value="1"/>
</dbReference>
<dbReference type="RefSeq" id="WP_014812006.1">
    <property type="nucleotide sequence ID" value="NC_018025.1"/>
</dbReference>
<evidence type="ECO:0000256" key="4">
    <source>
        <dbReference type="ARBA" id="ARBA00022723"/>
    </source>
</evidence>
<evidence type="ECO:0000256" key="2">
    <source>
        <dbReference type="ARBA" id="ARBA00022485"/>
    </source>
</evidence>
<name>I4CBE5_DESTA</name>
<keyword evidence="4" id="KW-0479">Metal-binding</keyword>
<dbReference type="InterPro" id="IPR007197">
    <property type="entry name" value="rSAM"/>
</dbReference>
<dbReference type="SFLD" id="SFLDG01067">
    <property type="entry name" value="SPASM/twitch_domain_containing"/>
    <property type="match status" value="1"/>
</dbReference>
<dbReference type="InterPro" id="IPR017200">
    <property type="entry name" value="PqqE-like"/>
</dbReference>
<comment type="cofactor">
    <cofactor evidence="1">
        <name>[4Fe-4S] cluster</name>
        <dbReference type="ChEBI" id="CHEBI:49883"/>
    </cofactor>
</comment>
<dbReference type="NCBIfam" id="TIGR04251">
    <property type="entry name" value="SCM_rSAM_ScmF"/>
    <property type="match status" value="1"/>
</dbReference>
<dbReference type="PROSITE" id="PS51918">
    <property type="entry name" value="RADICAL_SAM"/>
    <property type="match status" value="1"/>
</dbReference>
<dbReference type="InterPro" id="IPR050377">
    <property type="entry name" value="Radical_SAM_PqqE_MftC-like"/>
</dbReference>
<accession>I4CBE5</accession>
<dbReference type="SFLD" id="SFLDG01386">
    <property type="entry name" value="main_SPASM_domain-containing"/>
    <property type="match status" value="1"/>
</dbReference>
<dbReference type="PANTHER" id="PTHR11228">
    <property type="entry name" value="RADICAL SAM DOMAIN PROTEIN"/>
    <property type="match status" value="1"/>
</dbReference>
<dbReference type="GO" id="GO:0003824">
    <property type="term" value="F:catalytic activity"/>
    <property type="evidence" value="ECO:0007669"/>
    <property type="project" value="InterPro"/>
</dbReference>
<dbReference type="SMART" id="SM00729">
    <property type="entry name" value="Elp3"/>
    <property type="match status" value="1"/>
</dbReference>
<dbReference type="STRING" id="706587.Desti_4250"/>
<protein>
    <submittedName>
        <fullName evidence="8">Putative Fe-S oxidoreductase</fullName>
    </submittedName>
</protein>
<dbReference type="AlphaFoldDB" id="I4CBE5"/>
<gene>
    <name evidence="8" type="ordered locus">Desti_4250</name>
</gene>
<keyword evidence="5" id="KW-0408">Iron</keyword>
<dbReference type="InterPro" id="IPR026346">
    <property type="entry name" value="SCM_rSAM_ScmF"/>
</dbReference>
<reference evidence="9" key="1">
    <citation type="submission" date="2012-06" db="EMBL/GenBank/DDBJ databases">
        <title>Complete sequence of chromosome of Desulfomonile tiedjei DSM 6799.</title>
        <authorList>
            <person name="Lucas S."/>
            <person name="Copeland A."/>
            <person name="Lapidus A."/>
            <person name="Glavina del Rio T."/>
            <person name="Dalin E."/>
            <person name="Tice H."/>
            <person name="Bruce D."/>
            <person name="Goodwin L."/>
            <person name="Pitluck S."/>
            <person name="Peters L."/>
            <person name="Ovchinnikova G."/>
            <person name="Zeytun A."/>
            <person name="Lu M."/>
            <person name="Kyrpides N."/>
            <person name="Mavromatis K."/>
            <person name="Ivanova N."/>
            <person name="Brettin T."/>
            <person name="Detter J.C."/>
            <person name="Han C."/>
            <person name="Larimer F."/>
            <person name="Land M."/>
            <person name="Hauser L."/>
            <person name="Markowitz V."/>
            <person name="Cheng J.-F."/>
            <person name="Hugenholtz P."/>
            <person name="Woyke T."/>
            <person name="Wu D."/>
            <person name="Spring S."/>
            <person name="Schroeder M."/>
            <person name="Brambilla E."/>
            <person name="Klenk H.-P."/>
            <person name="Eisen J.A."/>
        </authorList>
    </citation>
    <scope>NUCLEOTIDE SEQUENCE [LARGE SCALE GENOMIC DNA]</scope>
    <source>
        <strain evidence="9">ATCC 49306 / DSM 6799 / DCB-1</strain>
    </source>
</reference>
<dbReference type="KEGG" id="dti:Desti_4250"/>
<feature type="domain" description="Radical SAM core" evidence="7">
    <location>
        <begin position="13"/>
        <end position="232"/>
    </location>
</feature>
<dbReference type="InterPro" id="IPR023885">
    <property type="entry name" value="4Fe4S-binding_SPASM_dom"/>
</dbReference>
<evidence type="ECO:0000256" key="5">
    <source>
        <dbReference type="ARBA" id="ARBA00023004"/>
    </source>
</evidence>
<sequence>MDKYQSDPDLLQDFPLRSLYFYLTRGCNLKCRHCWIAPHFQGDGKSHPSLDLQLFKSVISQAKPLGLSSVKLTGGEPFIHPAILEIVAHIKEENLTLSVESNGTFITEELAEALVQCSGTTVSVSLDGADWKIHEWMRGVRGCFQDAVNGIRRLVDAGLKPQIILSLVRKNKGQIEPIIRLAESLGAGSVKFNPVQPTARGALMHREEQTLSIEELIELGHWIETDLSKSTQIHLFYTHPAAFKPLSNIYGPQGDGCSTCGIMGILGVLADGSYALCGIGETVPELVFGSAATDSLKKIWLHSPILTQIREGLPSRLEGVCSKCLMKRLCLGDCVAQNYYLSKNLWAPYWYCQEALNKGIFPKSRLK</sequence>
<keyword evidence="3" id="KW-0949">S-adenosyl-L-methionine</keyword>
<dbReference type="eggNOG" id="COG0535">
    <property type="taxonomic scope" value="Bacteria"/>
</dbReference>
<dbReference type="Gene3D" id="3.20.20.70">
    <property type="entry name" value="Aldolase class I"/>
    <property type="match status" value="1"/>
</dbReference>
<keyword evidence="2" id="KW-0004">4Fe-4S</keyword>